<keyword evidence="4" id="KW-1185">Reference proteome</keyword>
<dbReference type="Gene3D" id="1.20.144.10">
    <property type="entry name" value="Phosphatidic acid phosphatase type 2/haloperoxidase"/>
    <property type="match status" value="1"/>
</dbReference>
<dbReference type="InterPro" id="IPR000326">
    <property type="entry name" value="PAP2/HPO"/>
</dbReference>
<evidence type="ECO:0000313" key="3">
    <source>
        <dbReference type="EMBL" id="KAI1893197.1"/>
    </source>
</evidence>
<evidence type="ECO:0000259" key="2">
    <source>
        <dbReference type="SMART" id="SM00014"/>
    </source>
</evidence>
<feature type="transmembrane region" description="Helical" evidence="1">
    <location>
        <begin position="266"/>
        <end position="283"/>
    </location>
</feature>
<dbReference type="SMART" id="SM00014">
    <property type="entry name" value="acidPPc"/>
    <property type="match status" value="1"/>
</dbReference>
<sequence length="415" mass="46708">MKATMLKFIMYLQDSELVASFQRKCGLFAIEIEHQCSDETKLVRDIKNPPDDRLTAKQRGNGNLKEQLIGSETHDSNSNYKYETTGHNVDGAYWPRYQVRNMLFYYLFLLSAGLGQEVFYITFLPCIHWNLDPFLCRRLVNMWTVVMYIGQVMKDMLKMSRPLAPPVVKLETRVDAEYGMPSTHAMAATAISFTLLLSAAHRFQFWFEAGLLVAIVLSALVCLSRLYTGMHSALDVICGVLISGMLMLVTYPSWETFDQLQLTSPLSPIVAVVLPLFLSYSYPELDHYSTTRGDTTIILGVGSGCWVGYWVNQQLGETFEPQGEFPLPLPALTAPALARGSARFLVGVALLLSTRQVVRTLSLWMLCTWHQVSADDTQAHRRKEIEVPYKFATYAAVGLVNTTLLNKVFVLLGLS</sequence>
<comment type="caution">
    <text evidence="3">The sequence shown here is derived from an EMBL/GenBank/DDBJ whole genome shotgun (WGS) entry which is preliminary data.</text>
</comment>
<gene>
    <name evidence="3" type="ORF">AGOR_G00121220</name>
</gene>
<keyword evidence="1" id="KW-0472">Membrane</keyword>
<proteinExistence type="predicted"/>
<dbReference type="PANTHER" id="PTHR14969:SF14">
    <property type="entry name" value="SPHINGOSINE-1-PHOSPHATE PHOSPHATASE 2"/>
    <property type="match status" value="1"/>
</dbReference>
<feature type="transmembrane region" description="Helical" evidence="1">
    <location>
        <begin position="234"/>
        <end position="254"/>
    </location>
</feature>
<dbReference type="GO" id="GO:0006670">
    <property type="term" value="P:sphingosine metabolic process"/>
    <property type="evidence" value="ECO:0007669"/>
    <property type="project" value="TreeGrafter"/>
</dbReference>
<feature type="transmembrane region" description="Helical" evidence="1">
    <location>
        <begin position="103"/>
        <end position="127"/>
    </location>
</feature>
<dbReference type="CDD" id="cd03388">
    <property type="entry name" value="PAP2_SPPase1"/>
    <property type="match status" value="1"/>
</dbReference>
<name>A0A8T3DCA0_9TELE</name>
<dbReference type="GO" id="GO:0005789">
    <property type="term" value="C:endoplasmic reticulum membrane"/>
    <property type="evidence" value="ECO:0007669"/>
    <property type="project" value="TreeGrafter"/>
</dbReference>
<evidence type="ECO:0000313" key="4">
    <source>
        <dbReference type="Proteomes" id="UP000829720"/>
    </source>
</evidence>
<dbReference type="OrthoDB" id="301434at2759"/>
<keyword evidence="1" id="KW-1133">Transmembrane helix</keyword>
<dbReference type="EMBL" id="JAERUA010000011">
    <property type="protein sequence ID" value="KAI1893197.1"/>
    <property type="molecule type" value="Genomic_DNA"/>
</dbReference>
<dbReference type="InterPro" id="IPR036938">
    <property type="entry name" value="PAP2/HPO_sf"/>
</dbReference>
<feature type="transmembrane region" description="Helical" evidence="1">
    <location>
        <begin position="391"/>
        <end position="414"/>
    </location>
</feature>
<protein>
    <recommendedName>
        <fullName evidence="2">Phosphatidic acid phosphatase type 2/haloperoxidase domain-containing protein</fullName>
    </recommendedName>
</protein>
<organism evidence="3 4">
    <name type="scientific">Albula goreensis</name>
    <dbReference type="NCBI Taxonomy" id="1534307"/>
    <lineage>
        <taxon>Eukaryota</taxon>
        <taxon>Metazoa</taxon>
        <taxon>Chordata</taxon>
        <taxon>Craniata</taxon>
        <taxon>Vertebrata</taxon>
        <taxon>Euteleostomi</taxon>
        <taxon>Actinopterygii</taxon>
        <taxon>Neopterygii</taxon>
        <taxon>Teleostei</taxon>
        <taxon>Albuliformes</taxon>
        <taxon>Albulidae</taxon>
        <taxon>Albula</taxon>
    </lineage>
</organism>
<reference evidence="3" key="1">
    <citation type="submission" date="2021-01" db="EMBL/GenBank/DDBJ databases">
        <authorList>
            <person name="Zahm M."/>
            <person name="Roques C."/>
            <person name="Cabau C."/>
            <person name="Klopp C."/>
            <person name="Donnadieu C."/>
            <person name="Jouanno E."/>
            <person name="Lampietro C."/>
            <person name="Louis A."/>
            <person name="Herpin A."/>
            <person name="Echchiki A."/>
            <person name="Berthelot C."/>
            <person name="Parey E."/>
            <person name="Roest-Crollius H."/>
            <person name="Braasch I."/>
            <person name="Postlethwait J."/>
            <person name="Bobe J."/>
            <person name="Montfort J."/>
            <person name="Bouchez O."/>
            <person name="Begum T."/>
            <person name="Mejri S."/>
            <person name="Adams A."/>
            <person name="Chen W.-J."/>
            <person name="Guiguen Y."/>
        </authorList>
    </citation>
    <scope>NUCLEOTIDE SEQUENCE</scope>
    <source>
        <tissue evidence="3">Blood</tissue>
    </source>
</reference>
<feature type="domain" description="Phosphatidic acid phosphatase type 2/haloperoxidase" evidence="2">
    <location>
        <begin position="137"/>
        <end position="251"/>
    </location>
</feature>
<dbReference type="Pfam" id="PF01569">
    <property type="entry name" value="PAP2"/>
    <property type="match status" value="1"/>
</dbReference>
<dbReference type="SUPFAM" id="SSF48317">
    <property type="entry name" value="Acid phosphatase/Vanadium-dependent haloperoxidase"/>
    <property type="match status" value="1"/>
</dbReference>
<dbReference type="GO" id="GO:0042392">
    <property type="term" value="F:sphingosine-1-phosphate phosphatase activity"/>
    <property type="evidence" value="ECO:0007669"/>
    <property type="project" value="TreeGrafter"/>
</dbReference>
<dbReference type="Proteomes" id="UP000829720">
    <property type="component" value="Unassembled WGS sequence"/>
</dbReference>
<accession>A0A8T3DCA0</accession>
<evidence type="ECO:0000256" key="1">
    <source>
        <dbReference type="SAM" id="Phobius"/>
    </source>
</evidence>
<dbReference type="AlphaFoldDB" id="A0A8T3DCA0"/>
<feature type="transmembrane region" description="Helical" evidence="1">
    <location>
        <begin position="205"/>
        <end position="227"/>
    </location>
</feature>
<keyword evidence="1" id="KW-0812">Transmembrane</keyword>
<dbReference type="PANTHER" id="PTHR14969">
    <property type="entry name" value="SPHINGOSINE-1-PHOSPHATE PHOSPHOHYDROLASE"/>
    <property type="match status" value="1"/>
</dbReference>